<organism evidence="1 2">
    <name type="scientific">Salinisphaera shabanensis E1L3A</name>
    <dbReference type="NCBI Taxonomy" id="1033802"/>
    <lineage>
        <taxon>Bacteria</taxon>
        <taxon>Pseudomonadati</taxon>
        <taxon>Pseudomonadota</taxon>
        <taxon>Gammaproteobacteria</taxon>
        <taxon>Salinisphaerales</taxon>
        <taxon>Salinisphaeraceae</taxon>
        <taxon>Salinisphaera</taxon>
    </lineage>
</organism>
<evidence type="ECO:0000313" key="2">
    <source>
        <dbReference type="Proteomes" id="UP000006242"/>
    </source>
</evidence>
<dbReference type="eggNOG" id="COG0438">
    <property type="taxonomic scope" value="Bacteria"/>
</dbReference>
<accession>U2FVI8</accession>
<dbReference type="PANTHER" id="PTHR12526">
    <property type="entry name" value="GLYCOSYLTRANSFERASE"/>
    <property type="match status" value="1"/>
</dbReference>
<sequence length="376" mass="40435">MTQSSAAAARPQLTHINLARGFRGGERQTELLIRELAARGVAQRVVLRRGEVLFDRLADVANLERMPIGKPFALNARMVRGDFLHAHDGRGAHFAHAAHTLVGCDYVFTRRVDNAPSKSWATQRMYRQARGVAVLSRAIDRILQARFSGLATVRIPSACGEFHTSHPNVAALRAEFGGDCVVGHVGALDDSQKGQRDLIAAAHELSAVDAGWRFVFVGGGRDEAMLRELAGDNPAIRFTGHVDNVGDHLAAFDIFAFPSVHEGLGSALLDAMHAGLPIVASDVDGIPDIVVDGVDGLLVPPRDAVALADALQRLRDDAALARRLANAAGEKSLAYTAAAMADRYVRWYRTLGLDLGVADDIAAVDRSNEHNGDTRQ</sequence>
<reference evidence="1 2" key="2">
    <citation type="journal article" date="2013" name="PLoS ONE">
        <title>INDIGO - INtegrated Data Warehouse of MIcrobial GenOmes with Examples from the Red Sea Extremophiles.</title>
        <authorList>
            <person name="Alam I."/>
            <person name="Antunes A."/>
            <person name="Kamau A.A."/>
            <person name="Ba Alawi W."/>
            <person name="Kalkatawi M."/>
            <person name="Stingl U."/>
            <person name="Bajic V.B."/>
        </authorList>
    </citation>
    <scope>NUCLEOTIDE SEQUENCE [LARGE SCALE GENOMIC DNA]</scope>
    <source>
        <strain evidence="1 2">E1L3A</strain>
    </source>
</reference>
<dbReference type="PANTHER" id="PTHR12526:SF636">
    <property type="entry name" value="BLL3647 PROTEIN"/>
    <property type="match status" value="1"/>
</dbReference>
<dbReference type="SUPFAM" id="SSF53756">
    <property type="entry name" value="UDP-Glycosyltransferase/glycogen phosphorylase"/>
    <property type="match status" value="1"/>
</dbReference>
<name>U2FVI8_9GAMM</name>
<comment type="caution">
    <text evidence="1">The sequence shown here is derived from an EMBL/GenBank/DDBJ whole genome shotgun (WGS) entry which is preliminary data.</text>
</comment>
<dbReference type="Proteomes" id="UP000006242">
    <property type="component" value="Unassembled WGS sequence"/>
</dbReference>
<dbReference type="EMBL" id="AFNV02000020">
    <property type="protein sequence ID" value="ERJ18323.1"/>
    <property type="molecule type" value="Genomic_DNA"/>
</dbReference>
<dbReference type="STRING" id="1033802.SSPSH_002783"/>
<keyword evidence="1" id="KW-0328">Glycosyltransferase</keyword>
<dbReference type="AlphaFoldDB" id="U2FVI8"/>
<dbReference type="EC" id="2.4.1.-" evidence="1"/>
<proteinExistence type="predicted"/>
<protein>
    <submittedName>
        <fullName evidence="1">Sulfoquinovosyltransferase protein</fullName>
        <ecNumber evidence="1">2.4.1.-</ecNumber>
    </submittedName>
</protein>
<dbReference type="CDD" id="cd03801">
    <property type="entry name" value="GT4_PimA-like"/>
    <property type="match status" value="1"/>
</dbReference>
<gene>
    <name evidence="1" type="ORF">SSPSH_002783</name>
</gene>
<dbReference type="OrthoDB" id="9795746at2"/>
<dbReference type="Pfam" id="PF13692">
    <property type="entry name" value="Glyco_trans_1_4"/>
    <property type="match status" value="1"/>
</dbReference>
<dbReference type="GO" id="GO:0016757">
    <property type="term" value="F:glycosyltransferase activity"/>
    <property type="evidence" value="ECO:0007669"/>
    <property type="project" value="UniProtKB-KW"/>
</dbReference>
<keyword evidence="2" id="KW-1185">Reference proteome</keyword>
<keyword evidence="1" id="KW-0808">Transferase</keyword>
<dbReference type="RefSeq" id="WP_006913546.1">
    <property type="nucleotide sequence ID" value="NZ_AFNV02000020.1"/>
</dbReference>
<evidence type="ECO:0000313" key="1">
    <source>
        <dbReference type="EMBL" id="ERJ18323.1"/>
    </source>
</evidence>
<dbReference type="Gene3D" id="3.40.50.2000">
    <property type="entry name" value="Glycogen Phosphorylase B"/>
    <property type="match status" value="2"/>
</dbReference>
<reference evidence="1 2" key="1">
    <citation type="journal article" date="2011" name="J. Bacteriol.">
        <title>Genome sequence of Salinisphaera shabanensis, a gammaproteobacterium from the harsh, variable environment of the brine-seawater interface of the Shaban Deep in the Red Sea.</title>
        <authorList>
            <person name="Antunes A."/>
            <person name="Alam I."/>
            <person name="Bajic V.B."/>
            <person name="Stingl U."/>
        </authorList>
    </citation>
    <scope>NUCLEOTIDE SEQUENCE [LARGE SCALE GENOMIC DNA]</scope>
    <source>
        <strain evidence="1 2">E1L3A</strain>
    </source>
</reference>